<evidence type="ECO:0000256" key="1">
    <source>
        <dbReference type="SAM" id="MobiDB-lite"/>
    </source>
</evidence>
<feature type="domain" description="C2H2-type" evidence="2">
    <location>
        <begin position="71"/>
        <end position="91"/>
    </location>
</feature>
<protein>
    <recommendedName>
        <fullName evidence="2">C2H2-type domain-containing protein</fullName>
    </recommendedName>
</protein>
<sequence length="94" mass="10853">MNTNTNLEDRNKDKSNKEGENVEKSIGGEDVAKDIYNQPKFNCVQCNAIFYSNKEYYNHICAGKTTVGYLCEICEEILKTVLEFKKHVKDHMNL</sequence>
<evidence type="ECO:0000313" key="4">
    <source>
        <dbReference type="Proteomes" id="UP000887116"/>
    </source>
</evidence>
<dbReference type="Proteomes" id="UP000887116">
    <property type="component" value="Unassembled WGS sequence"/>
</dbReference>
<comment type="caution">
    <text evidence="3">The sequence shown here is derived from an EMBL/GenBank/DDBJ whole genome shotgun (WGS) entry which is preliminary data.</text>
</comment>
<dbReference type="OrthoDB" id="10505598at2759"/>
<keyword evidence="4" id="KW-1185">Reference proteome</keyword>
<reference evidence="3" key="1">
    <citation type="submission" date="2020-07" db="EMBL/GenBank/DDBJ databases">
        <title>Multicomponent nature underlies the extraordinary mechanical properties of spider dragline silk.</title>
        <authorList>
            <person name="Kono N."/>
            <person name="Nakamura H."/>
            <person name="Mori M."/>
            <person name="Yoshida Y."/>
            <person name="Ohtoshi R."/>
            <person name="Malay A.D."/>
            <person name="Moran D.A.P."/>
            <person name="Tomita M."/>
            <person name="Numata K."/>
            <person name="Arakawa K."/>
        </authorList>
    </citation>
    <scope>NUCLEOTIDE SEQUENCE</scope>
</reference>
<organism evidence="3 4">
    <name type="scientific">Trichonephila clavata</name>
    <name type="common">Joro spider</name>
    <name type="synonym">Nephila clavata</name>
    <dbReference type="NCBI Taxonomy" id="2740835"/>
    <lineage>
        <taxon>Eukaryota</taxon>
        <taxon>Metazoa</taxon>
        <taxon>Ecdysozoa</taxon>
        <taxon>Arthropoda</taxon>
        <taxon>Chelicerata</taxon>
        <taxon>Arachnida</taxon>
        <taxon>Araneae</taxon>
        <taxon>Araneomorphae</taxon>
        <taxon>Entelegynae</taxon>
        <taxon>Araneoidea</taxon>
        <taxon>Nephilidae</taxon>
        <taxon>Trichonephila</taxon>
    </lineage>
</organism>
<dbReference type="Gene3D" id="3.30.160.60">
    <property type="entry name" value="Classic Zinc Finger"/>
    <property type="match status" value="1"/>
</dbReference>
<dbReference type="InterPro" id="IPR036236">
    <property type="entry name" value="Znf_C2H2_sf"/>
</dbReference>
<accession>A0A8X6G1U0</accession>
<dbReference type="AlphaFoldDB" id="A0A8X6G1U0"/>
<evidence type="ECO:0000313" key="3">
    <source>
        <dbReference type="EMBL" id="GFQ94705.1"/>
    </source>
</evidence>
<feature type="compositionally biased region" description="Basic and acidic residues" evidence="1">
    <location>
        <begin position="7"/>
        <end position="25"/>
    </location>
</feature>
<dbReference type="EMBL" id="BMAO01014397">
    <property type="protein sequence ID" value="GFQ94705.1"/>
    <property type="molecule type" value="Genomic_DNA"/>
</dbReference>
<evidence type="ECO:0000259" key="2">
    <source>
        <dbReference type="PROSITE" id="PS00028"/>
    </source>
</evidence>
<feature type="region of interest" description="Disordered" evidence="1">
    <location>
        <begin position="1"/>
        <end position="25"/>
    </location>
</feature>
<proteinExistence type="predicted"/>
<dbReference type="InterPro" id="IPR013087">
    <property type="entry name" value="Znf_C2H2_type"/>
</dbReference>
<gene>
    <name evidence="3" type="ORF">TNCT_454201</name>
</gene>
<dbReference type="SUPFAM" id="SSF57667">
    <property type="entry name" value="beta-beta-alpha zinc fingers"/>
    <property type="match status" value="1"/>
</dbReference>
<name>A0A8X6G1U0_TRICU</name>
<dbReference type="PROSITE" id="PS00028">
    <property type="entry name" value="ZINC_FINGER_C2H2_1"/>
    <property type="match status" value="1"/>
</dbReference>